<name>A0A172Y7K4_9CAUL</name>
<evidence type="ECO:0000313" key="1">
    <source>
        <dbReference type="EMBL" id="ANF55188.1"/>
    </source>
</evidence>
<dbReference type="Pfam" id="PF07811">
    <property type="entry name" value="TadE"/>
    <property type="match status" value="1"/>
</dbReference>
<dbReference type="AlphaFoldDB" id="A0A172Y7K4"/>
<dbReference type="EMBL" id="CP015614">
    <property type="protein sequence ID" value="ANF55188.1"/>
    <property type="molecule type" value="Genomic_DNA"/>
</dbReference>
<keyword evidence="2" id="KW-1185">Reference proteome</keyword>
<proteinExistence type="predicted"/>
<evidence type="ECO:0000313" key="2">
    <source>
        <dbReference type="Proteomes" id="UP000077603"/>
    </source>
</evidence>
<organism evidence="1 2">
    <name type="scientific">Brevundimonas naejangsanensis</name>
    <dbReference type="NCBI Taxonomy" id="588932"/>
    <lineage>
        <taxon>Bacteria</taxon>
        <taxon>Pseudomonadati</taxon>
        <taxon>Pseudomonadota</taxon>
        <taxon>Alphaproteobacteria</taxon>
        <taxon>Caulobacterales</taxon>
        <taxon>Caulobacteraceae</taxon>
        <taxon>Brevundimonas</taxon>
    </lineage>
</organism>
<dbReference type="OrthoDB" id="7356451at2"/>
<dbReference type="KEGG" id="bne:DA69_10760"/>
<protein>
    <submittedName>
        <fullName evidence="1">Pilus assembly protein TadE</fullName>
    </submittedName>
</protein>
<dbReference type="STRING" id="588932.DA69_10760"/>
<sequence>MQKACGSGVAGRRTGAAAIEFAIVGPFFLLLVVGMIVYGGWLWMAHSVQAAVSEGARAAVAGLDPAEREQLARDGVEGHLRNLGLRAADASVETSVDGRFFRVVVAYDAAHHPLMALAPLTVSPPKVIRRAAVIQINEV</sequence>
<gene>
    <name evidence="1" type="ORF">DA69_10760</name>
</gene>
<accession>A0A172Y7K4</accession>
<dbReference type="RefSeq" id="WP_025976130.1">
    <property type="nucleotide sequence ID" value="NZ_CP015614.1"/>
</dbReference>
<dbReference type="InterPro" id="IPR012495">
    <property type="entry name" value="TadE-like_dom"/>
</dbReference>
<reference evidence="1 2" key="1">
    <citation type="journal article" date="2014" name="Genome Announc.">
        <title>Genome Sequence of a Promising Hydrogen-Producing Facultative Anaerobic Bacterium, Brevundimonas naejangsanensis Strain B1.</title>
        <authorList>
            <person name="Su H."/>
            <person name="Zhang T."/>
            <person name="Bao M."/>
            <person name="Jiang Y."/>
            <person name="Wang Y."/>
            <person name="Tan T."/>
        </authorList>
    </citation>
    <scope>NUCLEOTIDE SEQUENCE [LARGE SCALE GENOMIC DNA]</scope>
    <source>
        <strain evidence="1 2">B1</strain>
    </source>
</reference>
<dbReference type="eggNOG" id="COG4961">
    <property type="taxonomic scope" value="Bacteria"/>
</dbReference>
<dbReference type="Proteomes" id="UP000077603">
    <property type="component" value="Chromosome"/>
</dbReference>